<feature type="region of interest" description="Disordered" evidence="1">
    <location>
        <begin position="259"/>
        <end position="390"/>
    </location>
</feature>
<organism evidence="2 3">
    <name type="scientific">Cytospora schulzeri</name>
    <dbReference type="NCBI Taxonomy" id="448051"/>
    <lineage>
        <taxon>Eukaryota</taxon>
        <taxon>Fungi</taxon>
        <taxon>Dikarya</taxon>
        <taxon>Ascomycota</taxon>
        <taxon>Pezizomycotina</taxon>
        <taxon>Sordariomycetes</taxon>
        <taxon>Sordariomycetidae</taxon>
        <taxon>Diaporthales</taxon>
        <taxon>Cytosporaceae</taxon>
        <taxon>Cytospora</taxon>
    </lineage>
</organism>
<gene>
    <name evidence="2" type="ORF">VMCG_08195</name>
</gene>
<feature type="compositionally biased region" description="Basic and acidic residues" evidence="1">
    <location>
        <begin position="143"/>
        <end position="160"/>
    </location>
</feature>
<evidence type="ECO:0000256" key="1">
    <source>
        <dbReference type="SAM" id="MobiDB-lite"/>
    </source>
</evidence>
<reference evidence="2 3" key="1">
    <citation type="submission" date="2015-09" db="EMBL/GenBank/DDBJ databases">
        <title>Host preference determinants of Valsa canker pathogens revealed by comparative genomics.</title>
        <authorList>
            <person name="Yin Z."/>
            <person name="Huang L."/>
        </authorList>
    </citation>
    <scope>NUCLEOTIDE SEQUENCE [LARGE SCALE GENOMIC DNA]</scope>
    <source>
        <strain evidence="2 3">03-1</strain>
    </source>
</reference>
<feature type="compositionally biased region" description="Basic and acidic residues" evidence="1">
    <location>
        <begin position="25"/>
        <end position="36"/>
    </location>
</feature>
<comment type="caution">
    <text evidence="2">The sequence shown here is derived from an EMBL/GenBank/DDBJ whole genome shotgun (WGS) entry which is preliminary data.</text>
</comment>
<protein>
    <submittedName>
        <fullName evidence="2">Uncharacterized protein</fullName>
    </submittedName>
</protein>
<proteinExistence type="predicted"/>
<dbReference type="OrthoDB" id="5233259at2759"/>
<feature type="compositionally biased region" description="Polar residues" evidence="1">
    <location>
        <begin position="57"/>
        <end position="66"/>
    </location>
</feature>
<feature type="compositionally biased region" description="Polar residues" evidence="1">
    <location>
        <begin position="315"/>
        <end position="327"/>
    </location>
</feature>
<evidence type="ECO:0000313" key="3">
    <source>
        <dbReference type="Proteomes" id="UP000283895"/>
    </source>
</evidence>
<feature type="region of interest" description="Disordered" evidence="1">
    <location>
        <begin position="412"/>
        <end position="440"/>
    </location>
</feature>
<feature type="compositionally biased region" description="Basic and acidic residues" evidence="1">
    <location>
        <begin position="126"/>
        <end position="136"/>
    </location>
</feature>
<keyword evidence="3" id="KW-1185">Reference proteome</keyword>
<dbReference type="AlphaFoldDB" id="A0A423VTY8"/>
<feature type="region of interest" description="Disordered" evidence="1">
    <location>
        <begin position="1"/>
        <end position="206"/>
    </location>
</feature>
<sequence length="440" mass="47415">MTTKPANKALVDVDSAHPQALTRRNMRDFNRAERQEHARKRGVPTPATKNSGREYRTSQSSLNQEAAQIVAQKHTTKAPGEKADVNKQLLQKASPERNRKPHGAPESQQRKQGESGAGPSLGAKQKQAEKRADRMKITGLELIAEKEVRQEKGQDEELGKSGDAAEGPTRQQPEGYKRPPRSSTKLPSGKPPLPQIQPTDVASLFPPEFPRFQSVQNVNDIGAYLANASYIVSVGGPPVSDLKYGVILVPLGEERLLFGKQPDNAETQSLGDSVVGAEEEPRSPPQAAGQPGLHALDKDSAQFRRPRFASRGHNTESIASPALQSPVQGGEDEADADMQGPEHMAKDNAVDDDGDTQMTEEGHSAQGESTTLADTPKKKEQGTTGAAPLKTKKGFILRRISSKPLGVMKTASAMAENSGRPRILRPRRALPTGVRTSTGS</sequence>
<dbReference type="Proteomes" id="UP000283895">
    <property type="component" value="Unassembled WGS sequence"/>
</dbReference>
<name>A0A423VTY8_9PEZI</name>
<evidence type="ECO:0000313" key="2">
    <source>
        <dbReference type="EMBL" id="ROV94533.1"/>
    </source>
</evidence>
<accession>A0A423VTY8</accession>
<dbReference type="EMBL" id="LKEA01000040">
    <property type="protein sequence ID" value="ROV94533.1"/>
    <property type="molecule type" value="Genomic_DNA"/>
</dbReference>